<keyword evidence="2" id="KW-1185">Reference proteome</keyword>
<name>T1GKS3_MEGSC</name>
<dbReference type="EMBL" id="CAQQ02021933">
    <property type="status" value="NOT_ANNOTATED_CDS"/>
    <property type="molecule type" value="Genomic_DNA"/>
</dbReference>
<proteinExistence type="predicted"/>
<protein>
    <submittedName>
        <fullName evidence="1">Uncharacterized protein</fullName>
    </submittedName>
</protein>
<evidence type="ECO:0000313" key="2">
    <source>
        <dbReference type="Proteomes" id="UP000015102"/>
    </source>
</evidence>
<organism evidence="1 2">
    <name type="scientific">Megaselia scalaris</name>
    <name type="common">Humpbacked fly</name>
    <name type="synonym">Phora scalaris</name>
    <dbReference type="NCBI Taxonomy" id="36166"/>
    <lineage>
        <taxon>Eukaryota</taxon>
        <taxon>Metazoa</taxon>
        <taxon>Ecdysozoa</taxon>
        <taxon>Arthropoda</taxon>
        <taxon>Hexapoda</taxon>
        <taxon>Insecta</taxon>
        <taxon>Pterygota</taxon>
        <taxon>Neoptera</taxon>
        <taxon>Endopterygota</taxon>
        <taxon>Diptera</taxon>
        <taxon>Brachycera</taxon>
        <taxon>Muscomorpha</taxon>
        <taxon>Platypezoidea</taxon>
        <taxon>Phoridae</taxon>
        <taxon>Megaseliini</taxon>
        <taxon>Megaselia</taxon>
    </lineage>
</organism>
<dbReference type="AlphaFoldDB" id="T1GKS3"/>
<dbReference type="HOGENOM" id="CLU_1818015_0_0_1"/>
<accession>T1GKS3</accession>
<reference evidence="1" key="2">
    <citation type="submission" date="2015-06" db="UniProtKB">
        <authorList>
            <consortium name="EnsemblMetazoa"/>
        </authorList>
    </citation>
    <scope>IDENTIFICATION</scope>
</reference>
<dbReference type="Proteomes" id="UP000015102">
    <property type="component" value="Unassembled WGS sequence"/>
</dbReference>
<dbReference type="EnsemblMetazoa" id="MESCA004100-RA">
    <property type="protein sequence ID" value="MESCA004100-PA"/>
    <property type="gene ID" value="MESCA004100"/>
</dbReference>
<evidence type="ECO:0000313" key="1">
    <source>
        <dbReference type="EnsemblMetazoa" id="MESCA004100-PA"/>
    </source>
</evidence>
<reference evidence="2" key="1">
    <citation type="submission" date="2013-02" db="EMBL/GenBank/DDBJ databases">
        <authorList>
            <person name="Hughes D."/>
        </authorList>
    </citation>
    <scope>NUCLEOTIDE SEQUENCE</scope>
    <source>
        <strain>Durham</strain>
        <strain evidence="2">NC isolate 2 -- Noor lab</strain>
    </source>
</reference>
<sequence length="142" mass="16111">MSLDKISKEELMEIYKIEVNSTYQLHQTFLISHMDPQFDGSTEDWHGFYASYRKSADAYIYSDLENNFRLIEALKGPAKEAVDGLLIHPGNVNCLRLNLIMGIESINAVTLIDDGSTITMVNKSFATKLNNSGDQLPWYWNG</sequence>